<keyword evidence="4" id="KW-0472">Membrane</keyword>
<gene>
    <name evidence="6" type="ORF">SAMN05660831_01288</name>
</gene>
<evidence type="ECO:0000313" key="6">
    <source>
        <dbReference type="EMBL" id="SFD25437.1"/>
    </source>
</evidence>
<comment type="cofactor">
    <cofactor evidence="1">
        <name>Mg(2+)</name>
        <dbReference type="ChEBI" id="CHEBI:18420"/>
    </cofactor>
</comment>
<evidence type="ECO:0000256" key="3">
    <source>
        <dbReference type="ARBA" id="ARBA00034247"/>
    </source>
</evidence>
<dbReference type="FunFam" id="3.30.70.270:FF:000001">
    <property type="entry name" value="Diguanylate cyclase domain protein"/>
    <property type="match status" value="1"/>
</dbReference>
<dbReference type="GO" id="GO:0043709">
    <property type="term" value="P:cell adhesion involved in single-species biofilm formation"/>
    <property type="evidence" value="ECO:0007669"/>
    <property type="project" value="TreeGrafter"/>
</dbReference>
<dbReference type="SUPFAM" id="SSF55073">
    <property type="entry name" value="Nucleotide cyclase"/>
    <property type="match status" value="1"/>
</dbReference>
<keyword evidence="7" id="KW-1185">Reference proteome</keyword>
<dbReference type="EMBL" id="FOMJ01000003">
    <property type="protein sequence ID" value="SFD25437.1"/>
    <property type="molecule type" value="Genomic_DNA"/>
</dbReference>
<accession>A0A1I1QTW2</accession>
<dbReference type="NCBIfam" id="TIGR00254">
    <property type="entry name" value="GGDEF"/>
    <property type="match status" value="1"/>
</dbReference>
<dbReference type="PANTHER" id="PTHR45138">
    <property type="entry name" value="REGULATORY COMPONENTS OF SENSORY TRANSDUCTION SYSTEM"/>
    <property type="match status" value="1"/>
</dbReference>
<keyword evidence="4" id="KW-0812">Transmembrane</keyword>
<dbReference type="InterPro" id="IPR043128">
    <property type="entry name" value="Rev_trsase/Diguanyl_cyclase"/>
</dbReference>
<protein>
    <recommendedName>
        <fullName evidence="2">diguanylate cyclase</fullName>
        <ecNumber evidence="2">2.7.7.65</ecNumber>
    </recommendedName>
</protein>
<dbReference type="AlphaFoldDB" id="A0A1I1QTW2"/>
<name>A0A1I1QTW2_9GAMM</name>
<dbReference type="InterPro" id="IPR050469">
    <property type="entry name" value="Diguanylate_Cyclase"/>
</dbReference>
<comment type="catalytic activity">
    <reaction evidence="3">
        <text>2 GTP = 3',3'-c-di-GMP + 2 diphosphate</text>
        <dbReference type="Rhea" id="RHEA:24898"/>
        <dbReference type="ChEBI" id="CHEBI:33019"/>
        <dbReference type="ChEBI" id="CHEBI:37565"/>
        <dbReference type="ChEBI" id="CHEBI:58805"/>
        <dbReference type="EC" id="2.7.7.65"/>
    </reaction>
</comment>
<dbReference type="PROSITE" id="PS50887">
    <property type="entry name" value="GGDEF"/>
    <property type="match status" value="1"/>
</dbReference>
<feature type="domain" description="GGDEF" evidence="5">
    <location>
        <begin position="241"/>
        <end position="374"/>
    </location>
</feature>
<feature type="transmembrane region" description="Helical" evidence="4">
    <location>
        <begin position="99"/>
        <end position="119"/>
    </location>
</feature>
<dbReference type="SMART" id="SM00267">
    <property type="entry name" value="GGDEF"/>
    <property type="match status" value="1"/>
</dbReference>
<dbReference type="EC" id="2.7.7.65" evidence="2"/>
<evidence type="ECO:0000256" key="4">
    <source>
        <dbReference type="SAM" id="Phobius"/>
    </source>
</evidence>
<evidence type="ECO:0000313" key="7">
    <source>
        <dbReference type="Proteomes" id="UP000198611"/>
    </source>
</evidence>
<evidence type="ECO:0000256" key="2">
    <source>
        <dbReference type="ARBA" id="ARBA00012528"/>
    </source>
</evidence>
<keyword evidence="4" id="KW-1133">Transmembrane helix</keyword>
<dbReference type="OrthoDB" id="5296913at2"/>
<dbReference type="GO" id="GO:0052621">
    <property type="term" value="F:diguanylate cyclase activity"/>
    <property type="evidence" value="ECO:0007669"/>
    <property type="project" value="UniProtKB-EC"/>
</dbReference>
<feature type="transmembrane region" description="Helical" evidence="4">
    <location>
        <begin position="69"/>
        <end position="87"/>
    </location>
</feature>
<feature type="transmembrane region" description="Helical" evidence="4">
    <location>
        <begin position="131"/>
        <end position="150"/>
    </location>
</feature>
<proteinExistence type="predicted"/>
<reference evidence="6 7" key="1">
    <citation type="submission" date="2016-10" db="EMBL/GenBank/DDBJ databases">
        <authorList>
            <person name="de Groot N.N."/>
        </authorList>
    </citation>
    <scope>NUCLEOTIDE SEQUENCE [LARGE SCALE GENOMIC DNA]</scope>
    <source>
        <strain evidence="6 7">HL3</strain>
    </source>
</reference>
<dbReference type="InterPro" id="IPR000160">
    <property type="entry name" value="GGDEF_dom"/>
</dbReference>
<organism evidence="6 7">
    <name type="scientific">Thiohalospira halophila DSM 15071</name>
    <dbReference type="NCBI Taxonomy" id="1123397"/>
    <lineage>
        <taxon>Bacteria</taxon>
        <taxon>Pseudomonadati</taxon>
        <taxon>Pseudomonadota</taxon>
        <taxon>Gammaproteobacteria</taxon>
        <taxon>Thiohalospirales</taxon>
        <taxon>Thiohalospiraceae</taxon>
        <taxon>Thiohalospira</taxon>
    </lineage>
</organism>
<evidence type="ECO:0000259" key="5">
    <source>
        <dbReference type="PROSITE" id="PS50887"/>
    </source>
</evidence>
<dbReference type="Pfam" id="PF00990">
    <property type="entry name" value="GGDEF"/>
    <property type="match status" value="1"/>
</dbReference>
<dbReference type="PANTHER" id="PTHR45138:SF9">
    <property type="entry name" value="DIGUANYLATE CYCLASE DGCM-RELATED"/>
    <property type="match status" value="1"/>
</dbReference>
<dbReference type="GO" id="GO:1902201">
    <property type="term" value="P:negative regulation of bacterial-type flagellum-dependent cell motility"/>
    <property type="evidence" value="ECO:0007669"/>
    <property type="project" value="TreeGrafter"/>
</dbReference>
<dbReference type="Gene3D" id="3.30.70.270">
    <property type="match status" value="1"/>
</dbReference>
<dbReference type="InterPro" id="IPR029787">
    <property type="entry name" value="Nucleotide_cyclase"/>
</dbReference>
<dbReference type="CDD" id="cd01949">
    <property type="entry name" value="GGDEF"/>
    <property type="match status" value="1"/>
</dbReference>
<evidence type="ECO:0000256" key="1">
    <source>
        <dbReference type="ARBA" id="ARBA00001946"/>
    </source>
</evidence>
<dbReference type="GO" id="GO:0005886">
    <property type="term" value="C:plasma membrane"/>
    <property type="evidence" value="ECO:0007669"/>
    <property type="project" value="TreeGrafter"/>
</dbReference>
<dbReference type="STRING" id="1123397.SAMN05660831_01288"/>
<dbReference type="Proteomes" id="UP000198611">
    <property type="component" value="Unassembled WGS sequence"/>
</dbReference>
<feature type="transmembrane region" description="Helical" evidence="4">
    <location>
        <begin position="42"/>
        <end position="63"/>
    </location>
</feature>
<feature type="transmembrane region" description="Helical" evidence="4">
    <location>
        <begin position="183"/>
        <end position="205"/>
    </location>
</feature>
<sequence>MQRIHPREWLRYGSLADLFTARNHSPDFNGARAERIALRIEVLSLVAGLLTLAWIPLDLLFLAEPGRTGIVSLRVGAGLAFLLLAGWRHRRHDLFRARLRLALFILIPAAFYVGARLVLAADDSDTGIVVGYYFLPYLMVTILAIFPLTLVEGIAGVAAVGATLALAEVEAGAITELTTLAEFWLLALLAAIVVWVQQSQLYMLLRLYREATRDALTGLFNRRALLAEMERARLDCRRTGEPLSVLLFDLDLFKRINDTHGHLTGDAVLADFAGVLRGVCQRECLLSRYGGEEFLVALPGRDAGAARVLAETIRAETRGREVRAEDGTPVSYTVSVGVAQGGEEEAVGALLSRVDQALYQAKEGGRDLVAEATVDG</sequence>
<dbReference type="RefSeq" id="WP_093427938.1">
    <property type="nucleotide sequence ID" value="NZ_FOMJ01000003.1"/>
</dbReference>